<gene>
    <name evidence="2" type="primary">PowCR01_000115000</name>
    <name evidence="2" type="ORF">POWCR01_000115000</name>
</gene>
<sequence>MVRTLTKEECYDMFFKVRSNFNTSHEAAYTRALSTSDPVLRSIALYFAEYYNEAKAHCGLCDNCINCTNLCKYLNLWLNEKKALYTSHGKCEYNQNIWDEYIEKLWDALKGSENETSWCPRDHVNYKGIFPKEGIPTSCNSKEPIQFSIQCKDSSDSEHFAYVSTNTCASKISTVAAAMGYVLFFSSIGNYLMSALVRGKRKLKSINEELNNHEFTDLNNNHAHSENSPFNVLYHYVPN</sequence>
<evidence type="ECO:0008006" key="4">
    <source>
        <dbReference type="Google" id="ProtNLM"/>
    </source>
</evidence>
<organism evidence="2 3">
    <name type="scientific">Plasmodium ovale</name>
    <name type="common">malaria parasite P. ovale</name>
    <dbReference type="NCBI Taxonomy" id="36330"/>
    <lineage>
        <taxon>Eukaryota</taxon>
        <taxon>Sar</taxon>
        <taxon>Alveolata</taxon>
        <taxon>Apicomplexa</taxon>
        <taxon>Aconoidasida</taxon>
        <taxon>Haemosporida</taxon>
        <taxon>Plasmodiidae</taxon>
        <taxon>Plasmodium</taxon>
        <taxon>Plasmodium (Plasmodium)</taxon>
    </lineage>
</organism>
<accession>A0A1C3KI39</accession>
<dbReference type="OrthoDB" id="10477457at2759"/>
<dbReference type="EMBL" id="FLRJ01000374">
    <property type="protein sequence ID" value="SBT73463.1"/>
    <property type="molecule type" value="Genomic_DNA"/>
</dbReference>
<proteinExistence type="predicted"/>
<keyword evidence="1" id="KW-0472">Membrane</keyword>
<protein>
    <recommendedName>
        <fullName evidence="4">PIR protein</fullName>
    </recommendedName>
</protein>
<reference evidence="2 3" key="1">
    <citation type="submission" date="2016-06" db="EMBL/GenBank/DDBJ databases">
        <authorList>
            <consortium name="Pathogen Informatics"/>
        </authorList>
    </citation>
    <scope>NUCLEOTIDE SEQUENCE [LARGE SCALE GENOMIC DNA]</scope>
</reference>
<keyword evidence="1" id="KW-0812">Transmembrane</keyword>
<dbReference type="VEuPathDB" id="PlasmoDB:PocGH01_00214000"/>
<name>A0A1C3KI39_PLAOA</name>
<dbReference type="VEuPathDB" id="PlasmoDB:POWCR01_000115000"/>
<evidence type="ECO:0000256" key="1">
    <source>
        <dbReference type="SAM" id="Phobius"/>
    </source>
</evidence>
<dbReference type="AlphaFoldDB" id="A0A1C3KI39"/>
<evidence type="ECO:0000313" key="2">
    <source>
        <dbReference type="EMBL" id="SBT73463.1"/>
    </source>
</evidence>
<keyword evidence="1" id="KW-1133">Transmembrane helix</keyword>
<evidence type="ECO:0000313" key="3">
    <source>
        <dbReference type="Proteomes" id="UP000243200"/>
    </source>
</evidence>
<feature type="transmembrane region" description="Helical" evidence="1">
    <location>
        <begin position="175"/>
        <end position="197"/>
    </location>
</feature>
<dbReference type="Proteomes" id="UP000243200">
    <property type="component" value="Unassembled WGS sequence"/>
</dbReference>